<protein>
    <submittedName>
        <fullName evidence="2">Uncharacterized protein</fullName>
    </submittedName>
</protein>
<gene>
    <name evidence="2" type="ordered locus">Gbem_2998</name>
</gene>
<dbReference type="RefSeq" id="WP_012531429.1">
    <property type="nucleotide sequence ID" value="NC_011146.1"/>
</dbReference>
<reference evidence="2 3" key="2">
    <citation type="journal article" date="2010" name="BMC Genomics">
        <title>The genome of Geobacter bemidjiensis, exemplar for the subsurface clade of Geobacter species that predominate in Fe(III)-reducing subsurface environments.</title>
        <authorList>
            <person name="Aklujkar M."/>
            <person name="Young N.D."/>
            <person name="Holmes D."/>
            <person name="Chavan M."/>
            <person name="Risso C."/>
            <person name="Kiss H.E."/>
            <person name="Han C.S."/>
            <person name="Land M.L."/>
            <person name="Lovley D.R."/>
        </authorList>
    </citation>
    <scope>NUCLEOTIDE SEQUENCE [LARGE SCALE GENOMIC DNA]</scope>
    <source>
        <strain evidence="3">ATCC BAA-1014 / DSM 16622 / JCM 12645 / Bem</strain>
    </source>
</reference>
<keyword evidence="3" id="KW-1185">Reference proteome</keyword>
<evidence type="ECO:0000256" key="1">
    <source>
        <dbReference type="SAM" id="Phobius"/>
    </source>
</evidence>
<dbReference type="HOGENOM" id="CLU_1747012_0_0_7"/>
<proteinExistence type="predicted"/>
<keyword evidence="1" id="KW-1133">Transmembrane helix</keyword>
<keyword evidence="1" id="KW-0472">Membrane</keyword>
<name>B5E832_CITBB</name>
<reference evidence="2 3" key="1">
    <citation type="submission" date="2008-07" db="EMBL/GenBank/DDBJ databases">
        <title>Complete sequence of Geobacter bemidjiensis BEM.</title>
        <authorList>
            <consortium name="US DOE Joint Genome Institute"/>
            <person name="Lucas S."/>
            <person name="Copeland A."/>
            <person name="Lapidus A."/>
            <person name="Glavina del Rio T."/>
            <person name="Dalin E."/>
            <person name="Tice H."/>
            <person name="Bruce D."/>
            <person name="Goodwin L."/>
            <person name="Pitluck S."/>
            <person name="Kiss H."/>
            <person name="Brettin T."/>
            <person name="Detter J.C."/>
            <person name="Han C."/>
            <person name="Kuske C.R."/>
            <person name="Schmutz J."/>
            <person name="Larimer F."/>
            <person name="Land M."/>
            <person name="Hauser L."/>
            <person name="Kyrpides N."/>
            <person name="Lykidis A."/>
            <person name="Lovley D."/>
            <person name="Richardson P."/>
        </authorList>
    </citation>
    <scope>NUCLEOTIDE SEQUENCE [LARGE SCALE GENOMIC DNA]</scope>
    <source>
        <strain evidence="3">ATCC BAA-1014 / DSM 16622 / JCM 12645 / Bem</strain>
    </source>
</reference>
<dbReference type="Proteomes" id="UP000008825">
    <property type="component" value="Chromosome"/>
</dbReference>
<dbReference type="AlphaFoldDB" id="B5E832"/>
<dbReference type="STRING" id="404380.Gbem_2998"/>
<keyword evidence="1" id="KW-0812">Transmembrane</keyword>
<dbReference type="KEGG" id="gbm:Gbem_2998"/>
<feature type="transmembrane region" description="Helical" evidence="1">
    <location>
        <begin position="46"/>
        <end position="67"/>
    </location>
</feature>
<feature type="transmembrane region" description="Helical" evidence="1">
    <location>
        <begin position="79"/>
        <end position="98"/>
    </location>
</feature>
<accession>B5E832</accession>
<organism evidence="2 3">
    <name type="scientific">Citrifermentans bemidjiense (strain ATCC BAA-1014 / DSM 16622 / JCM 12645 / Bem)</name>
    <name type="common">Geobacter bemidjiensis</name>
    <dbReference type="NCBI Taxonomy" id="404380"/>
    <lineage>
        <taxon>Bacteria</taxon>
        <taxon>Pseudomonadati</taxon>
        <taxon>Thermodesulfobacteriota</taxon>
        <taxon>Desulfuromonadia</taxon>
        <taxon>Geobacterales</taxon>
        <taxon>Geobacteraceae</taxon>
        <taxon>Citrifermentans</taxon>
    </lineage>
</organism>
<dbReference type="EMBL" id="CP001124">
    <property type="protein sequence ID" value="ACH40001.1"/>
    <property type="molecule type" value="Genomic_DNA"/>
</dbReference>
<evidence type="ECO:0000313" key="2">
    <source>
        <dbReference type="EMBL" id="ACH40001.1"/>
    </source>
</evidence>
<sequence>MSRRRLYTPITRSGSSILASITTQLWQQSARTHQKKTYYDDCPEHLGIYFFIWFIFMFVFSNIAAFLGQHLAWWRTEPAGWLTYGSCTVTYLSLMAYLNHRDRAKLKQIRDKAEDQRRAEARRIIAMSYGNERPPEGEVREEWEKWHQQ</sequence>
<evidence type="ECO:0000313" key="3">
    <source>
        <dbReference type="Proteomes" id="UP000008825"/>
    </source>
</evidence>